<proteinExistence type="predicted"/>
<evidence type="ECO:0000313" key="1">
    <source>
        <dbReference type="EMBL" id="BAT79080.1"/>
    </source>
</evidence>
<dbReference type="EMBL" id="AP015035">
    <property type="protein sequence ID" value="BAT79080.1"/>
    <property type="molecule type" value="Genomic_DNA"/>
</dbReference>
<gene>
    <name evidence="1" type="primary">Vigan.02G189300</name>
    <name evidence="1" type="ORF">VIGAN_02189300</name>
</gene>
<name>A0A0S3REG1_PHAAN</name>
<organism evidence="1 2">
    <name type="scientific">Vigna angularis var. angularis</name>
    <dbReference type="NCBI Taxonomy" id="157739"/>
    <lineage>
        <taxon>Eukaryota</taxon>
        <taxon>Viridiplantae</taxon>
        <taxon>Streptophyta</taxon>
        <taxon>Embryophyta</taxon>
        <taxon>Tracheophyta</taxon>
        <taxon>Spermatophyta</taxon>
        <taxon>Magnoliopsida</taxon>
        <taxon>eudicotyledons</taxon>
        <taxon>Gunneridae</taxon>
        <taxon>Pentapetalae</taxon>
        <taxon>rosids</taxon>
        <taxon>fabids</taxon>
        <taxon>Fabales</taxon>
        <taxon>Fabaceae</taxon>
        <taxon>Papilionoideae</taxon>
        <taxon>50 kb inversion clade</taxon>
        <taxon>NPAAA clade</taxon>
        <taxon>indigoferoid/millettioid clade</taxon>
        <taxon>Phaseoleae</taxon>
        <taxon>Vigna</taxon>
    </lineage>
</organism>
<dbReference type="Proteomes" id="UP000291084">
    <property type="component" value="Chromosome 2"/>
</dbReference>
<evidence type="ECO:0000313" key="2">
    <source>
        <dbReference type="Proteomes" id="UP000291084"/>
    </source>
</evidence>
<feature type="non-terminal residue" evidence="1">
    <location>
        <position position="1"/>
    </location>
</feature>
<sequence length="86" mass="9645">SQSDFHFFPPNFSSLSSSLSFPIIHHYHRTTLPLFFTLHHPLFTQPFTLHQSFIRCLTRAFLSSPLSKALVASPSSKALASSPSSR</sequence>
<protein>
    <submittedName>
        <fullName evidence="1">Uncharacterized protein</fullName>
    </submittedName>
</protein>
<dbReference type="AlphaFoldDB" id="A0A0S3REG1"/>
<accession>A0A0S3REG1</accession>
<keyword evidence="2" id="KW-1185">Reference proteome</keyword>
<reference evidence="1 2" key="1">
    <citation type="journal article" date="2015" name="Sci. Rep.">
        <title>The power of single molecule real-time sequencing technology in the de novo assembly of a eukaryotic genome.</title>
        <authorList>
            <person name="Sakai H."/>
            <person name="Naito K."/>
            <person name="Ogiso-Tanaka E."/>
            <person name="Takahashi Y."/>
            <person name="Iseki K."/>
            <person name="Muto C."/>
            <person name="Satou K."/>
            <person name="Teruya K."/>
            <person name="Shiroma A."/>
            <person name="Shimoji M."/>
            <person name="Hirano T."/>
            <person name="Itoh T."/>
            <person name="Kaga A."/>
            <person name="Tomooka N."/>
        </authorList>
    </citation>
    <scope>NUCLEOTIDE SEQUENCE [LARGE SCALE GENOMIC DNA]</scope>
    <source>
        <strain evidence="2">cv. Shumari</strain>
    </source>
</reference>